<sequence length="61" mass="6661">MNRIAVVGSCGSGKSYLACELGRLLNAPVIHLDAVFYDDEWNALPPGEFEAAQRELVAEPR</sequence>
<evidence type="ECO:0000313" key="2">
    <source>
        <dbReference type="Proteomes" id="UP001500630"/>
    </source>
</evidence>
<dbReference type="Proteomes" id="UP001500630">
    <property type="component" value="Unassembled WGS sequence"/>
</dbReference>
<protein>
    <recommendedName>
        <fullName evidence="3">Topology modulation protein</fullName>
    </recommendedName>
</protein>
<reference evidence="2" key="1">
    <citation type="journal article" date="2019" name="Int. J. Syst. Evol. Microbiol.">
        <title>The Global Catalogue of Microorganisms (GCM) 10K type strain sequencing project: providing services to taxonomists for standard genome sequencing and annotation.</title>
        <authorList>
            <consortium name="The Broad Institute Genomics Platform"/>
            <consortium name="The Broad Institute Genome Sequencing Center for Infectious Disease"/>
            <person name="Wu L."/>
            <person name="Ma J."/>
        </authorList>
    </citation>
    <scope>NUCLEOTIDE SEQUENCE [LARGE SCALE GENOMIC DNA]</scope>
    <source>
        <strain evidence="2">JCM 17326</strain>
    </source>
</reference>
<dbReference type="PANTHER" id="PTHR37816:SF3">
    <property type="entry name" value="MODULATES DNA TOPOLOGY"/>
    <property type="match status" value="1"/>
</dbReference>
<dbReference type="PANTHER" id="PTHR37816">
    <property type="entry name" value="YALI0E33011P"/>
    <property type="match status" value="1"/>
</dbReference>
<dbReference type="InterPro" id="IPR027417">
    <property type="entry name" value="P-loop_NTPase"/>
</dbReference>
<keyword evidence="2" id="KW-1185">Reference proteome</keyword>
<dbReference type="RefSeq" id="WP_345575033.1">
    <property type="nucleotide sequence ID" value="NZ_BAABDQ010000043.1"/>
</dbReference>
<accession>A0ABP6ZH56</accession>
<comment type="caution">
    <text evidence="1">The sequence shown here is derived from an EMBL/GenBank/DDBJ whole genome shotgun (WGS) entry which is preliminary data.</text>
</comment>
<evidence type="ECO:0008006" key="3">
    <source>
        <dbReference type="Google" id="ProtNLM"/>
    </source>
</evidence>
<proteinExistence type="predicted"/>
<dbReference type="SUPFAM" id="SSF52540">
    <property type="entry name" value="P-loop containing nucleoside triphosphate hydrolases"/>
    <property type="match status" value="1"/>
</dbReference>
<dbReference type="Gene3D" id="3.40.50.300">
    <property type="entry name" value="P-loop containing nucleotide triphosphate hydrolases"/>
    <property type="match status" value="1"/>
</dbReference>
<dbReference type="EMBL" id="BAABDQ010000043">
    <property type="protein sequence ID" value="GAA3607731.1"/>
    <property type="molecule type" value="Genomic_DNA"/>
</dbReference>
<gene>
    <name evidence="1" type="ORF">GCM10022419_110860</name>
</gene>
<name>A0ABP6ZH56_9ACTN</name>
<evidence type="ECO:0000313" key="1">
    <source>
        <dbReference type="EMBL" id="GAA3607731.1"/>
    </source>
</evidence>
<organism evidence="1 2">
    <name type="scientific">Nonomuraea rosea</name>
    <dbReference type="NCBI Taxonomy" id="638574"/>
    <lineage>
        <taxon>Bacteria</taxon>
        <taxon>Bacillati</taxon>
        <taxon>Actinomycetota</taxon>
        <taxon>Actinomycetes</taxon>
        <taxon>Streptosporangiales</taxon>
        <taxon>Streptosporangiaceae</taxon>
        <taxon>Nonomuraea</taxon>
    </lineage>
</organism>
<dbReference type="InterPro" id="IPR052922">
    <property type="entry name" value="Cytidylate_Kinase-2"/>
</dbReference>